<dbReference type="EMBL" id="CM023472">
    <property type="protein sequence ID" value="KAH7958976.1"/>
    <property type="molecule type" value="Genomic_DNA"/>
</dbReference>
<reference evidence="1" key="1">
    <citation type="submission" date="2020-05" db="EMBL/GenBank/DDBJ databases">
        <title>Large-scale comparative analyses of tick genomes elucidate their genetic diversity and vector capacities.</title>
        <authorList>
            <person name="Jia N."/>
            <person name="Wang J."/>
            <person name="Shi W."/>
            <person name="Du L."/>
            <person name="Sun Y."/>
            <person name="Zhan W."/>
            <person name="Jiang J."/>
            <person name="Wang Q."/>
            <person name="Zhang B."/>
            <person name="Ji P."/>
            <person name="Sakyi L.B."/>
            <person name="Cui X."/>
            <person name="Yuan T."/>
            <person name="Jiang B."/>
            <person name="Yang W."/>
            <person name="Lam T.T.-Y."/>
            <person name="Chang Q."/>
            <person name="Ding S."/>
            <person name="Wang X."/>
            <person name="Zhu J."/>
            <person name="Ruan X."/>
            <person name="Zhao L."/>
            <person name="Wei J."/>
            <person name="Que T."/>
            <person name="Du C."/>
            <person name="Cheng J."/>
            <person name="Dai P."/>
            <person name="Han X."/>
            <person name="Huang E."/>
            <person name="Gao Y."/>
            <person name="Liu J."/>
            <person name="Shao H."/>
            <person name="Ye R."/>
            <person name="Li L."/>
            <person name="Wei W."/>
            <person name="Wang X."/>
            <person name="Wang C."/>
            <person name="Yang T."/>
            <person name="Huo Q."/>
            <person name="Li W."/>
            <person name="Guo W."/>
            <person name="Chen H."/>
            <person name="Zhou L."/>
            <person name="Ni X."/>
            <person name="Tian J."/>
            <person name="Zhou Y."/>
            <person name="Sheng Y."/>
            <person name="Liu T."/>
            <person name="Pan Y."/>
            <person name="Xia L."/>
            <person name="Li J."/>
            <person name="Zhao F."/>
            <person name="Cao W."/>
        </authorList>
    </citation>
    <scope>NUCLEOTIDE SEQUENCE</scope>
    <source>
        <strain evidence="1">Dsil-2018</strain>
    </source>
</reference>
<comment type="caution">
    <text evidence="1">The sequence shown here is derived from an EMBL/GenBank/DDBJ whole genome shotgun (WGS) entry which is preliminary data.</text>
</comment>
<evidence type="ECO:0000313" key="2">
    <source>
        <dbReference type="Proteomes" id="UP000821865"/>
    </source>
</evidence>
<dbReference type="Proteomes" id="UP000821865">
    <property type="component" value="Chromosome 3"/>
</dbReference>
<proteinExistence type="predicted"/>
<gene>
    <name evidence="1" type="ORF">HPB49_007051</name>
</gene>
<sequence>MPSKPHSRALFVKADGGPMYFSMVPCSERKEIRELIENGGGVLLQPDKNPDAVRLVPTYISTTEGPDDAFSATYIRACCSSNKLFPLKEFKIPRAPAAETVDDGDVKERKLLSVRSRREYTLGEQIAIAKFVANKRGVCVHGNEVYKEMAAACVVPGAHSWQSLKQHYLKKILPWKHLYESPDASKLITKRHAREAQESRDASPSDASEAESVIVEDSSSDDEQLPKPRSTTAGGVEDDWNTETEVVAETESQGASSYSQGRDTPAVRQRSTGRGKMKRRKLLLSTALFSSTHKGSSDESSPRHKMNIPAPGKNSHDDSIAAASENTEVVPEKSVMPTPPSVQSKTFPGKTSSIQTQPEPGKRNDGVERTDSKTAAVLETTSSKKRVLRSPRKKSKNAKQQETPADHRSAHSECESTYAHSLPHSDLSEGLCVSDSVGMQQTTQSSPQKKVGTPTSQKHPSDRLSPSLLSHSPDCTASGVLEEQMSRASKLRSFRLPTRKRGSAESQANLGTSLSTQSTFQSTYNDAAAVDKSPGVEASSGKRPSRSSRSKRQNTTRQSDVDGHLDELPHSKSPDGIATTKALLSSPESVYNTAESEGTPHGTKRIGKDGKKVLSAQRQQAEPHSTAMKTRRKALRVPALRRSGKTSPPSSDNERLSSTRAAGCKKVPASKRGIASRTLGFDSADDALLARIAEQASALRVSAEGSSEEQDDATTITLSSSSHSDEDSTSDDEVENVQRELFSLLGALREAKSRPPHTTCPPKCTCPLTSWYAQSTRAAVSLSAFLAFHDAPLPDQQGGVTDPVVAMTLECMLRHLEQGANEDDGSGLR</sequence>
<name>A0ACB8D3K3_DERSI</name>
<organism evidence="1 2">
    <name type="scientific">Dermacentor silvarum</name>
    <name type="common">Tick</name>
    <dbReference type="NCBI Taxonomy" id="543639"/>
    <lineage>
        <taxon>Eukaryota</taxon>
        <taxon>Metazoa</taxon>
        <taxon>Ecdysozoa</taxon>
        <taxon>Arthropoda</taxon>
        <taxon>Chelicerata</taxon>
        <taxon>Arachnida</taxon>
        <taxon>Acari</taxon>
        <taxon>Parasitiformes</taxon>
        <taxon>Ixodida</taxon>
        <taxon>Ixodoidea</taxon>
        <taxon>Ixodidae</taxon>
        <taxon>Rhipicephalinae</taxon>
        <taxon>Dermacentor</taxon>
    </lineage>
</organism>
<protein>
    <submittedName>
        <fullName evidence="1">Uncharacterized protein</fullName>
    </submittedName>
</protein>
<evidence type="ECO:0000313" key="1">
    <source>
        <dbReference type="EMBL" id="KAH7958976.1"/>
    </source>
</evidence>
<keyword evidence="2" id="KW-1185">Reference proteome</keyword>
<accession>A0ACB8D3K3</accession>